<evidence type="ECO:0000256" key="6">
    <source>
        <dbReference type="ARBA" id="ARBA00022989"/>
    </source>
</evidence>
<evidence type="ECO:0000256" key="8">
    <source>
        <dbReference type="RuleBase" id="RU363041"/>
    </source>
</evidence>
<feature type="transmembrane region" description="Helical" evidence="8">
    <location>
        <begin position="74"/>
        <end position="92"/>
    </location>
</feature>
<keyword evidence="7 8" id="KW-0472">Membrane</keyword>
<dbReference type="Proteomes" id="UP000438106">
    <property type="component" value="Unassembled WGS sequence"/>
</dbReference>
<evidence type="ECO:0000256" key="4">
    <source>
        <dbReference type="ARBA" id="ARBA00022475"/>
    </source>
</evidence>
<dbReference type="InterPro" id="IPR002781">
    <property type="entry name" value="TM_pro_TauE-like"/>
</dbReference>
<keyword evidence="3" id="KW-0813">Transport</keyword>
<feature type="transmembrane region" description="Helical" evidence="8">
    <location>
        <begin position="131"/>
        <end position="152"/>
    </location>
</feature>
<dbReference type="PANTHER" id="PTHR30269:SF37">
    <property type="entry name" value="MEMBRANE TRANSPORTER PROTEIN"/>
    <property type="match status" value="1"/>
</dbReference>
<protein>
    <recommendedName>
        <fullName evidence="8">Probable membrane transporter protein</fullName>
    </recommendedName>
</protein>
<dbReference type="InterPro" id="IPR052017">
    <property type="entry name" value="TSUP"/>
</dbReference>
<evidence type="ECO:0000313" key="10">
    <source>
        <dbReference type="Proteomes" id="UP000438106"/>
    </source>
</evidence>
<name>A0A7X3FQI5_9HYPH</name>
<evidence type="ECO:0000256" key="5">
    <source>
        <dbReference type="ARBA" id="ARBA00022692"/>
    </source>
</evidence>
<keyword evidence="4 8" id="KW-1003">Cell membrane</keyword>
<evidence type="ECO:0000256" key="2">
    <source>
        <dbReference type="ARBA" id="ARBA00009142"/>
    </source>
</evidence>
<dbReference type="AlphaFoldDB" id="A0A7X3FQI5"/>
<accession>A0A7X3FQI5</accession>
<keyword evidence="5 8" id="KW-0812">Transmembrane</keyword>
<comment type="similarity">
    <text evidence="2 8">Belongs to the 4-toluene sulfonate uptake permease (TSUP) (TC 2.A.102) family.</text>
</comment>
<gene>
    <name evidence="9" type="ORF">GO014_07795</name>
</gene>
<feature type="transmembrane region" description="Helical" evidence="8">
    <location>
        <begin position="43"/>
        <end position="62"/>
    </location>
</feature>
<keyword evidence="6 8" id="KW-1133">Transmembrane helix</keyword>
<dbReference type="EMBL" id="WQRF01000002">
    <property type="protein sequence ID" value="MVS98919.1"/>
    <property type="molecule type" value="Genomic_DNA"/>
</dbReference>
<dbReference type="PANTHER" id="PTHR30269">
    <property type="entry name" value="TRANSMEMBRANE PROTEIN YFCA"/>
    <property type="match status" value="1"/>
</dbReference>
<feature type="transmembrane region" description="Helical" evidence="8">
    <location>
        <begin position="164"/>
        <end position="183"/>
    </location>
</feature>
<evidence type="ECO:0000313" key="9">
    <source>
        <dbReference type="EMBL" id="MVS98919.1"/>
    </source>
</evidence>
<dbReference type="RefSeq" id="WP_157289872.1">
    <property type="nucleotide sequence ID" value="NZ_WQRF01000002.1"/>
</dbReference>
<comment type="subcellular location">
    <subcellularLocation>
        <location evidence="1 8">Cell membrane</location>
        <topology evidence="1 8">Multi-pass membrane protein</topology>
    </subcellularLocation>
</comment>
<proteinExistence type="inferred from homology"/>
<evidence type="ECO:0000256" key="3">
    <source>
        <dbReference type="ARBA" id="ARBA00022448"/>
    </source>
</evidence>
<feature type="transmembrane region" description="Helical" evidence="8">
    <location>
        <begin position="98"/>
        <end position="119"/>
    </location>
</feature>
<evidence type="ECO:0000256" key="1">
    <source>
        <dbReference type="ARBA" id="ARBA00004651"/>
    </source>
</evidence>
<dbReference type="GO" id="GO:0005886">
    <property type="term" value="C:plasma membrane"/>
    <property type="evidence" value="ECO:0007669"/>
    <property type="project" value="UniProtKB-SubCell"/>
</dbReference>
<organism evidence="9 10">
    <name type="scientific">Devosia marina</name>
    <dbReference type="NCBI Taxonomy" id="2683198"/>
    <lineage>
        <taxon>Bacteria</taxon>
        <taxon>Pseudomonadati</taxon>
        <taxon>Pseudomonadota</taxon>
        <taxon>Alphaproteobacteria</taxon>
        <taxon>Hyphomicrobiales</taxon>
        <taxon>Devosiaceae</taxon>
        <taxon>Devosia</taxon>
    </lineage>
</organism>
<dbReference type="Pfam" id="PF01925">
    <property type="entry name" value="TauE"/>
    <property type="match status" value="1"/>
</dbReference>
<evidence type="ECO:0000256" key="7">
    <source>
        <dbReference type="ARBA" id="ARBA00023136"/>
    </source>
</evidence>
<feature type="transmembrane region" description="Helical" evidence="8">
    <location>
        <begin position="195"/>
        <end position="216"/>
    </location>
</feature>
<feature type="transmembrane region" description="Helical" evidence="8">
    <location>
        <begin position="12"/>
        <end position="37"/>
    </location>
</feature>
<sequence length="249" mass="26120">MTITDLCQLMLVAGAAAYLQTLTGFAFGLVMMGAVALLGLTSLADAAIIVGILSVVNSIHILIRGWRDVAWHEFWLVVGPSLAATIVGYAMLESVAASNLAVLQLILGWVIIAAAAQLVSKPQPLNIRSSASRFIVAGAAGGLLGGLFATAGPPLVYLFYRQPMAITSIRVTLVLVFAVGILFRTTLVVATGGFPFVAVLWSLLAVPVILAATEIAHRWPPAMSPKSFRRLTFGLLLASGLSLSLKALI</sequence>
<comment type="caution">
    <text evidence="9">The sequence shown here is derived from an EMBL/GenBank/DDBJ whole genome shotgun (WGS) entry which is preliminary data.</text>
</comment>
<feature type="transmembrane region" description="Helical" evidence="8">
    <location>
        <begin position="228"/>
        <end position="248"/>
    </location>
</feature>
<keyword evidence="10" id="KW-1185">Reference proteome</keyword>
<reference evidence="9 10" key="1">
    <citation type="submission" date="2019-12" db="EMBL/GenBank/DDBJ databases">
        <title>Devosia maris sp. nov., isolated from the deep seawater.</title>
        <authorList>
            <person name="Liu Y."/>
        </authorList>
    </citation>
    <scope>NUCLEOTIDE SEQUENCE [LARGE SCALE GENOMIC DNA]</scope>
    <source>
        <strain evidence="9 10">L53-10-65</strain>
    </source>
</reference>